<dbReference type="Proteomes" id="UP000600139">
    <property type="component" value="Unassembled WGS sequence"/>
</dbReference>
<dbReference type="RefSeq" id="WP_200351691.1">
    <property type="nucleotide sequence ID" value="NZ_BAABHZ010000006.1"/>
</dbReference>
<evidence type="ECO:0000313" key="2">
    <source>
        <dbReference type="EMBL" id="MBK1816765.1"/>
    </source>
</evidence>
<feature type="region of interest" description="Disordered" evidence="1">
    <location>
        <begin position="38"/>
        <end position="63"/>
    </location>
</feature>
<evidence type="ECO:0000256" key="1">
    <source>
        <dbReference type="SAM" id="MobiDB-lite"/>
    </source>
</evidence>
<name>A0A934R7A8_9BACT</name>
<evidence type="ECO:0000313" key="3">
    <source>
        <dbReference type="Proteomes" id="UP000600139"/>
    </source>
</evidence>
<organism evidence="2 3">
    <name type="scientific">Luteolibacter yonseiensis</name>
    <dbReference type="NCBI Taxonomy" id="1144680"/>
    <lineage>
        <taxon>Bacteria</taxon>
        <taxon>Pseudomonadati</taxon>
        <taxon>Verrucomicrobiota</taxon>
        <taxon>Verrucomicrobiia</taxon>
        <taxon>Verrucomicrobiales</taxon>
        <taxon>Verrucomicrobiaceae</taxon>
        <taxon>Luteolibacter</taxon>
    </lineage>
</organism>
<proteinExistence type="predicted"/>
<comment type="caution">
    <text evidence="2">The sequence shown here is derived from an EMBL/GenBank/DDBJ whole genome shotgun (WGS) entry which is preliminary data.</text>
</comment>
<accession>A0A934R7A8</accession>
<sequence length="434" mass="48416">MGKEPGLMNKSLIGIPIGCVSAAVMGYLLARQSSGVAGSDAEISSQPKNPSEMQAAAHGTRTPESLVKIRSAAQLAALKEDLRQRLKNSPTPDHDWGLRERVAAVLTTMSPQELEGFAKETLPVNMNTTIRSWPMMYGLISKETLRQWCLKDPAGACQSLATIHLGAMAGVFRQWQQRDPEAAQAWLERANFPQKDDEIKAMLKRNFLTQQVMDHFSAARESLGQMTPEAQKQTLEEWSKLVAHDPAKRDELLSLLANRGDGELTEKCYQKLIGEMADKSPNEAANFIESTTLDEELKNKLNDQVLGDWAMKDPVRAFAKWAELERGDAPPALFPALFQWSINSPGAEQALEWAKKLPPGAVSDQFKLQLIQGWGGGRFHQAAELSASLEDPRQRIRQMKLVRRNWQTGWPDGEKAWFQKLPQADKEALEKPLE</sequence>
<dbReference type="EMBL" id="JAENIK010000011">
    <property type="protein sequence ID" value="MBK1816765.1"/>
    <property type="molecule type" value="Genomic_DNA"/>
</dbReference>
<keyword evidence="3" id="KW-1185">Reference proteome</keyword>
<reference evidence="2" key="1">
    <citation type="submission" date="2021-01" db="EMBL/GenBank/DDBJ databases">
        <title>Modified the classification status of verrucomicrobia.</title>
        <authorList>
            <person name="Feng X."/>
        </authorList>
    </citation>
    <scope>NUCLEOTIDE SEQUENCE</scope>
    <source>
        <strain evidence="2">JCM 18052</strain>
    </source>
</reference>
<protein>
    <submittedName>
        <fullName evidence="2">Uncharacterized protein</fullName>
    </submittedName>
</protein>
<dbReference type="AlphaFoldDB" id="A0A934R7A8"/>
<gene>
    <name evidence="2" type="ORF">JIN84_14155</name>
</gene>
<feature type="compositionally biased region" description="Polar residues" evidence="1">
    <location>
        <begin position="38"/>
        <end position="52"/>
    </location>
</feature>